<dbReference type="InterPro" id="IPR032861">
    <property type="entry name" value="TAXi_N"/>
</dbReference>
<dbReference type="CDD" id="cd05476">
    <property type="entry name" value="pepsin_A_like_plant"/>
    <property type="match status" value="1"/>
</dbReference>
<evidence type="ECO:0000256" key="2">
    <source>
        <dbReference type="ARBA" id="ARBA00022670"/>
    </source>
</evidence>
<evidence type="ECO:0000256" key="6">
    <source>
        <dbReference type="SAM" id="SignalP"/>
    </source>
</evidence>
<dbReference type="PROSITE" id="PS51767">
    <property type="entry name" value="PEPTIDASE_A1"/>
    <property type="match status" value="1"/>
</dbReference>
<reference evidence="8" key="1">
    <citation type="submission" date="2018-04" db="EMBL/GenBank/DDBJ databases">
        <title>WGS assembly of Panicum hallii.</title>
        <authorList>
            <person name="Lovell J."/>
            <person name="Jenkins J."/>
            <person name="Lowry D."/>
            <person name="Mamidi S."/>
            <person name="Sreedasyam A."/>
            <person name="Weng X."/>
            <person name="Barry K."/>
            <person name="Bonette J."/>
            <person name="Campitelli B."/>
            <person name="Daum C."/>
            <person name="Gordon S."/>
            <person name="Gould B."/>
            <person name="Lipzen A."/>
            <person name="Macqueen A."/>
            <person name="Palacio-Mejia J."/>
            <person name="Plott C."/>
            <person name="Shakirov E."/>
            <person name="Shu S."/>
            <person name="Yoshinaga Y."/>
            <person name="Zane M."/>
            <person name="Rokhsar D."/>
            <person name="Grimwood J."/>
            <person name="Schmutz J."/>
            <person name="Juenger T."/>
        </authorList>
    </citation>
    <scope>NUCLEOTIDE SEQUENCE [LARGE SCALE GENOMIC DNA]</scope>
    <source>
        <strain evidence="8">FIL2</strain>
    </source>
</reference>
<dbReference type="InterPro" id="IPR032799">
    <property type="entry name" value="TAXi_C"/>
</dbReference>
<keyword evidence="6" id="KW-0732">Signal</keyword>
<dbReference type="InterPro" id="IPR021109">
    <property type="entry name" value="Peptidase_aspartic_dom_sf"/>
</dbReference>
<evidence type="ECO:0000256" key="5">
    <source>
        <dbReference type="ARBA" id="ARBA00023180"/>
    </source>
</evidence>
<organism evidence="8">
    <name type="scientific">Panicum hallii</name>
    <dbReference type="NCBI Taxonomy" id="206008"/>
    <lineage>
        <taxon>Eukaryota</taxon>
        <taxon>Viridiplantae</taxon>
        <taxon>Streptophyta</taxon>
        <taxon>Embryophyta</taxon>
        <taxon>Tracheophyta</taxon>
        <taxon>Spermatophyta</taxon>
        <taxon>Magnoliopsida</taxon>
        <taxon>Liliopsida</taxon>
        <taxon>Poales</taxon>
        <taxon>Poaceae</taxon>
        <taxon>PACMAD clade</taxon>
        <taxon>Panicoideae</taxon>
        <taxon>Panicodae</taxon>
        <taxon>Paniceae</taxon>
        <taxon>Panicinae</taxon>
        <taxon>Panicum</taxon>
        <taxon>Panicum sect. Panicum</taxon>
    </lineage>
</organism>
<keyword evidence="5" id="KW-0325">Glycoprotein</keyword>
<dbReference type="Proteomes" id="UP000243499">
    <property type="component" value="Chromosome 4"/>
</dbReference>
<evidence type="ECO:0000259" key="7">
    <source>
        <dbReference type="PROSITE" id="PS51767"/>
    </source>
</evidence>
<accession>A0A2S3HG69</accession>
<dbReference type="PANTHER" id="PTHR47967:SF85">
    <property type="entry name" value="OS05G0384300 PROTEIN"/>
    <property type="match status" value="1"/>
</dbReference>
<dbReference type="SUPFAM" id="SSF50630">
    <property type="entry name" value="Acid proteases"/>
    <property type="match status" value="1"/>
</dbReference>
<dbReference type="InterPro" id="IPR034161">
    <property type="entry name" value="Pepsin-like_plant"/>
</dbReference>
<dbReference type="PANTHER" id="PTHR47967">
    <property type="entry name" value="OS07G0603500 PROTEIN-RELATED"/>
    <property type="match status" value="1"/>
</dbReference>
<sequence length="493" mass="52732">MGMLLVAVAASLLLSAMLQVPPLASAASFQPTKFVRPPKFGDSQVRSQLLNKKLKDILKKHGSDAVDIAQNAVDFAQIFLTPPQSGDDPIPTDSAPAVSRQTAGLYLADLQVGTPDVQNISGVLDISSQLVGMRCDTSCTDCPQSTSYFLTQKSETFDFLSCADDKYCSYCSDEMNDRCGYTAEYSNSRMYTAFDNFTFDTTAVAMLFVCTEIDSAASNYSGASGVIGLGRGQLSLVSQLELSNFSYFLAPDVGDSDSDSQSQLQLGGVAVPQTGRVRTTPLYRSSLYTDPYYIRLTGIRVDGEELDGIPARTFDLRSDGSGGAFLSTTMPFTYLLSDAYAVVREAFASRISAQPLGQGNLDPLCYSKQSMTGVKFPKLTLVFEGEDAALELRTDNYFLSVGNDDDQGGSELVCLTVLPSTGASLLGSLLQTGTTMIYDLKGEQLTFVMMEEKEEEEGSYSPPQPSSISEAPAASLAMEVAVAVAVAVAVGLL</sequence>
<dbReference type="InterPro" id="IPR033121">
    <property type="entry name" value="PEPTIDASE_A1"/>
</dbReference>
<keyword evidence="2" id="KW-0645">Protease</keyword>
<dbReference type="EMBL" id="CM008049">
    <property type="protein sequence ID" value="PAN22300.1"/>
    <property type="molecule type" value="Genomic_DNA"/>
</dbReference>
<gene>
    <name evidence="8" type="ORF">PAHAL_4G010300</name>
</gene>
<feature type="chain" id="PRO_5015571259" description="Peptidase A1 domain-containing protein" evidence="6">
    <location>
        <begin position="27"/>
        <end position="493"/>
    </location>
</feature>
<name>A0A2S3HG69_9POAL</name>
<dbReference type="InterPro" id="IPR051708">
    <property type="entry name" value="Plant_Aspart_Prot_A1"/>
</dbReference>
<dbReference type="GO" id="GO:0004190">
    <property type="term" value="F:aspartic-type endopeptidase activity"/>
    <property type="evidence" value="ECO:0007669"/>
    <property type="project" value="UniProtKB-KW"/>
</dbReference>
<feature type="domain" description="Peptidase A1" evidence="7">
    <location>
        <begin position="106"/>
        <end position="448"/>
    </location>
</feature>
<dbReference type="GO" id="GO:0005576">
    <property type="term" value="C:extracellular region"/>
    <property type="evidence" value="ECO:0007669"/>
    <property type="project" value="TreeGrafter"/>
</dbReference>
<dbReference type="Pfam" id="PF14541">
    <property type="entry name" value="TAXi_C"/>
    <property type="match status" value="1"/>
</dbReference>
<dbReference type="Gramene" id="PAN22300">
    <property type="protein sequence ID" value="PAN22300"/>
    <property type="gene ID" value="PAHAL_4G010300"/>
</dbReference>
<evidence type="ECO:0000256" key="1">
    <source>
        <dbReference type="ARBA" id="ARBA00007447"/>
    </source>
</evidence>
<proteinExistence type="inferred from homology"/>
<keyword evidence="4" id="KW-0378">Hydrolase</keyword>
<keyword evidence="3" id="KW-0064">Aspartyl protease</keyword>
<dbReference type="AlphaFoldDB" id="A0A2S3HG69"/>
<evidence type="ECO:0000256" key="4">
    <source>
        <dbReference type="ARBA" id="ARBA00022801"/>
    </source>
</evidence>
<dbReference type="Pfam" id="PF14543">
    <property type="entry name" value="TAXi_N"/>
    <property type="match status" value="1"/>
</dbReference>
<evidence type="ECO:0000256" key="3">
    <source>
        <dbReference type="ARBA" id="ARBA00022750"/>
    </source>
</evidence>
<dbReference type="GO" id="GO:0006508">
    <property type="term" value="P:proteolysis"/>
    <property type="evidence" value="ECO:0007669"/>
    <property type="project" value="UniProtKB-KW"/>
</dbReference>
<comment type="similarity">
    <text evidence="1">Belongs to the peptidase A1 family.</text>
</comment>
<dbReference type="Gene3D" id="2.40.70.10">
    <property type="entry name" value="Acid Proteases"/>
    <property type="match status" value="2"/>
</dbReference>
<evidence type="ECO:0000313" key="8">
    <source>
        <dbReference type="EMBL" id="PAN22300.1"/>
    </source>
</evidence>
<protein>
    <recommendedName>
        <fullName evidence="7">Peptidase A1 domain-containing protein</fullName>
    </recommendedName>
</protein>
<feature type="signal peptide" evidence="6">
    <location>
        <begin position="1"/>
        <end position="26"/>
    </location>
</feature>